<organism evidence="2 3">
    <name type="scientific">Blastopirellula retiformator</name>
    <dbReference type="NCBI Taxonomy" id="2527970"/>
    <lineage>
        <taxon>Bacteria</taxon>
        <taxon>Pseudomonadati</taxon>
        <taxon>Planctomycetota</taxon>
        <taxon>Planctomycetia</taxon>
        <taxon>Pirellulales</taxon>
        <taxon>Pirellulaceae</taxon>
        <taxon>Blastopirellula</taxon>
    </lineage>
</organism>
<proteinExistence type="predicted"/>
<dbReference type="RefSeq" id="WP_146435328.1">
    <property type="nucleotide sequence ID" value="NZ_SJPF01000005.1"/>
</dbReference>
<evidence type="ECO:0000313" key="2">
    <source>
        <dbReference type="EMBL" id="TWT30681.1"/>
    </source>
</evidence>
<dbReference type="AlphaFoldDB" id="A0A5C5UWF7"/>
<gene>
    <name evidence="2" type="ORF">Enr8_42040</name>
</gene>
<protein>
    <recommendedName>
        <fullName evidence="4">RecT family protein</fullName>
    </recommendedName>
</protein>
<dbReference type="EMBL" id="SJPF01000005">
    <property type="protein sequence ID" value="TWT30681.1"/>
    <property type="molecule type" value="Genomic_DNA"/>
</dbReference>
<dbReference type="Proteomes" id="UP000318878">
    <property type="component" value="Unassembled WGS sequence"/>
</dbReference>
<name>A0A5C5UWF7_9BACT</name>
<feature type="region of interest" description="Disordered" evidence="1">
    <location>
        <begin position="202"/>
        <end position="225"/>
    </location>
</feature>
<comment type="caution">
    <text evidence="2">The sequence shown here is derived from an EMBL/GenBank/DDBJ whole genome shotgun (WGS) entry which is preliminary data.</text>
</comment>
<keyword evidence="3" id="KW-1185">Reference proteome</keyword>
<evidence type="ECO:0000256" key="1">
    <source>
        <dbReference type="SAM" id="MobiDB-lite"/>
    </source>
</evidence>
<evidence type="ECO:0000313" key="3">
    <source>
        <dbReference type="Proteomes" id="UP000318878"/>
    </source>
</evidence>
<evidence type="ECO:0008006" key="4">
    <source>
        <dbReference type="Google" id="ProtNLM"/>
    </source>
</evidence>
<feature type="compositionally biased region" description="Low complexity" evidence="1">
    <location>
        <begin position="202"/>
        <end position="219"/>
    </location>
</feature>
<accession>A0A5C5UWF7</accession>
<reference evidence="2 3" key="1">
    <citation type="submission" date="2019-02" db="EMBL/GenBank/DDBJ databases">
        <title>Deep-cultivation of Planctomycetes and their phenomic and genomic characterization uncovers novel biology.</title>
        <authorList>
            <person name="Wiegand S."/>
            <person name="Jogler M."/>
            <person name="Boedeker C."/>
            <person name="Pinto D."/>
            <person name="Vollmers J."/>
            <person name="Rivas-Marin E."/>
            <person name="Kohn T."/>
            <person name="Peeters S.H."/>
            <person name="Heuer A."/>
            <person name="Rast P."/>
            <person name="Oberbeckmann S."/>
            <person name="Bunk B."/>
            <person name="Jeske O."/>
            <person name="Meyerdierks A."/>
            <person name="Storesund J.E."/>
            <person name="Kallscheuer N."/>
            <person name="Luecker S."/>
            <person name="Lage O.M."/>
            <person name="Pohl T."/>
            <person name="Merkel B.J."/>
            <person name="Hornburger P."/>
            <person name="Mueller R.-W."/>
            <person name="Bruemmer F."/>
            <person name="Labrenz M."/>
            <person name="Spormann A.M."/>
            <person name="Op Den Camp H."/>
            <person name="Overmann J."/>
            <person name="Amann R."/>
            <person name="Jetten M.S.M."/>
            <person name="Mascher T."/>
            <person name="Medema M.H."/>
            <person name="Devos D.P."/>
            <person name="Kaster A.-K."/>
            <person name="Ovreas L."/>
            <person name="Rohde M."/>
            <person name="Galperin M.Y."/>
            <person name="Jogler C."/>
        </authorList>
    </citation>
    <scope>NUCLEOTIDE SEQUENCE [LARGE SCALE GENOMIC DNA]</scope>
    <source>
        <strain evidence="2 3">Enr8</strain>
    </source>
</reference>
<sequence length="291" mass="32435">MSTATDVAVMKQQASDVAKRMNAVEMREFIEYYGSQVAQSRMFGCANEAQGKVLAGMSLLEGIPMMEVMRSYHFLDGKLSMRADAMLADFHSRHGGKSFIVRRDAEAATIELERDGRKQEFTFTWAEAEQEPFVRDKNGGIKKNYATPRARMQMLWARCVSDAVRAFCPEVNSGAYTPEEISDFRDDAVDVPYVVYPASGETQQAATETAPQPQQSQPSNEPLVSEKDVIAITNVARQIETYEPGWLEGKLKPLLASMGKRLAELTAAEAISLKEKMAAKAKQLWNEDVPF</sequence>
<dbReference type="OrthoDB" id="4379535at2"/>